<dbReference type="GO" id="GO:0006783">
    <property type="term" value="P:heme biosynthetic process"/>
    <property type="evidence" value="ECO:0007669"/>
    <property type="project" value="TreeGrafter"/>
</dbReference>
<evidence type="ECO:0000313" key="2">
    <source>
        <dbReference type="EMBL" id="GAF74549.1"/>
    </source>
</evidence>
<proteinExistence type="predicted"/>
<protein>
    <recommendedName>
        <fullName evidence="1">4Fe4S-binding SPASM domain-containing protein</fullName>
    </recommendedName>
</protein>
<feature type="domain" description="4Fe4S-binding SPASM" evidence="1">
    <location>
        <begin position="116"/>
        <end position="184"/>
    </location>
</feature>
<dbReference type="InterPro" id="IPR058240">
    <property type="entry name" value="rSAM_sf"/>
</dbReference>
<dbReference type="EMBL" id="BARS01005512">
    <property type="protein sequence ID" value="GAF74549.1"/>
    <property type="molecule type" value="Genomic_DNA"/>
</dbReference>
<comment type="caution">
    <text evidence="2">The sequence shown here is derived from an EMBL/GenBank/DDBJ whole genome shotgun (WGS) entry which is preliminary data.</text>
</comment>
<dbReference type="CDD" id="cd21109">
    <property type="entry name" value="SPASM"/>
    <property type="match status" value="1"/>
</dbReference>
<dbReference type="PANTHER" id="PTHR11228:SF7">
    <property type="entry name" value="PQQA PEPTIDE CYCLASE"/>
    <property type="match status" value="1"/>
</dbReference>
<dbReference type="Pfam" id="PF13186">
    <property type="entry name" value="SPASM"/>
    <property type="match status" value="1"/>
</dbReference>
<evidence type="ECO:0000259" key="1">
    <source>
        <dbReference type="Pfam" id="PF13186"/>
    </source>
</evidence>
<dbReference type="Gene3D" id="3.20.20.70">
    <property type="entry name" value="Aldolase class I"/>
    <property type="match status" value="1"/>
</dbReference>
<reference evidence="2" key="1">
    <citation type="journal article" date="2014" name="Front. Microbiol.">
        <title>High frequency of phylogenetically diverse reductive dehalogenase-homologous genes in deep subseafloor sedimentary metagenomes.</title>
        <authorList>
            <person name="Kawai M."/>
            <person name="Futagami T."/>
            <person name="Toyoda A."/>
            <person name="Takaki Y."/>
            <person name="Nishi S."/>
            <person name="Hori S."/>
            <person name="Arai W."/>
            <person name="Tsubouchi T."/>
            <person name="Morono Y."/>
            <person name="Uchiyama I."/>
            <person name="Ito T."/>
            <person name="Fujiyama A."/>
            <person name="Inagaki F."/>
            <person name="Takami H."/>
        </authorList>
    </citation>
    <scope>NUCLEOTIDE SEQUENCE</scope>
    <source>
        <strain evidence="2">Expedition CK06-06</strain>
    </source>
</reference>
<dbReference type="AlphaFoldDB" id="X0S0F9"/>
<accession>X0S0F9</accession>
<gene>
    <name evidence="2" type="ORF">S01H1_10815</name>
</gene>
<feature type="non-terminal residue" evidence="2">
    <location>
        <position position="1"/>
    </location>
</feature>
<dbReference type="InterPro" id="IPR023885">
    <property type="entry name" value="4Fe4S-binding_SPASM_dom"/>
</dbReference>
<name>X0S0F9_9ZZZZ</name>
<dbReference type="PANTHER" id="PTHR11228">
    <property type="entry name" value="RADICAL SAM DOMAIN PROTEIN"/>
    <property type="match status" value="1"/>
</dbReference>
<organism evidence="2">
    <name type="scientific">marine sediment metagenome</name>
    <dbReference type="NCBI Taxonomy" id="412755"/>
    <lineage>
        <taxon>unclassified sequences</taxon>
        <taxon>metagenomes</taxon>
        <taxon>ecological metagenomes</taxon>
    </lineage>
</organism>
<sequence>FHRLSEPFLDKRYTEIAAYAKQKGMKVYENSNGDVLRKNPDLIAELDGLLDEIKIGLYDYKNKEEKKEQMKFWKNSFKKTNVTFSFAAEFPWVRKDSKLDLDGKGSIFFKRRNYPCHWPIIGLLIRYDGEVQLCCEDNQCDFSLGNVFDLSIEEIWWSQKHIDIINVLKSSDSRNKYPLCKDCKLHGALTIGYIVQYPEIDYFR</sequence>
<dbReference type="InterPro" id="IPR050377">
    <property type="entry name" value="Radical_SAM_PqqE_MftC-like"/>
</dbReference>
<dbReference type="SUPFAM" id="SSF102114">
    <property type="entry name" value="Radical SAM enzymes"/>
    <property type="match status" value="1"/>
</dbReference>
<dbReference type="InterPro" id="IPR013785">
    <property type="entry name" value="Aldolase_TIM"/>
</dbReference>